<reference evidence="1" key="1">
    <citation type="submission" date="2025-08" db="UniProtKB">
        <authorList>
            <consortium name="Ensembl"/>
        </authorList>
    </citation>
    <scope>IDENTIFICATION</scope>
</reference>
<dbReference type="SUPFAM" id="SSF55770">
    <property type="entry name" value="Profilin (actin-binding protein)"/>
    <property type="match status" value="1"/>
</dbReference>
<dbReference type="AlphaFoldDB" id="A0A8C4QD75"/>
<dbReference type="GO" id="GO:0003779">
    <property type="term" value="F:actin binding"/>
    <property type="evidence" value="ECO:0007669"/>
    <property type="project" value="InterPro"/>
</dbReference>
<proteinExistence type="predicted"/>
<dbReference type="Ensembl" id="ENSEBUT00000014272.1">
    <property type="protein sequence ID" value="ENSEBUP00000013696.1"/>
    <property type="gene ID" value="ENSEBUG00000008639.1"/>
</dbReference>
<dbReference type="OMA" id="DCAWPRK"/>
<dbReference type="InterPro" id="IPR048278">
    <property type="entry name" value="PFN"/>
</dbReference>
<dbReference type="Gene3D" id="3.30.450.30">
    <property type="entry name" value="Dynein light chain 2a, cytoplasmic"/>
    <property type="match status" value="1"/>
</dbReference>
<dbReference type="GO" id="GO:0032233">
    <property type="term" value="P:positive regulation of actin filament bundle assembly"/>
    <property type="evidence" value="ECO:0007669"/>
    <property type="project" value="TreeGrafter"/>
</dbReference>
<dbReference type="GO" id="GO:0005737">
    <property type="term" value="C:cytoplasm"/>
    <property type="evidence" value="ECO:0007669"/>
    <property type="project" value="TreeGrafter"/>
</dbReference>
<evidence type="ECO:0000313" key="2">
    <source>
        <dbReference type="Proteomes" id="UP000694388"/>
    </source>
</evidence>
<dbReference type="Pfam" id="PF00235">
    <property type="entry name" value="Profilin"/>
    <property type="match status" value="1"/>
</dbReference>
<organism evidence="1 2">
    <name type="scientific">Eptatretus burgeri</name>
    <name type="common">Inshore hagfish</name>
    <dbReference type="NCBI Taxonomy" id="7764"/>
    <lineage>
        <taxon>Eukaryota</taxon>
        <taxon>Metazoa</taxon>
        <taxon>Chordata</taxon>
        <taxon>Craniata</taxon>
        <taxon>Vertebrata</taxon>
        <taxon>Cyclostomata</taxon>
        <taxon>Myxini</taxon>
        <taxon>Myxiniformes</taxon>
        <taxon>Myxinidae</taxon>
        <taxon>Eptatretinae</taxon>
        <taxon>Eptatretus</taxon>
    </lineage>
</organism>
<dbReference type="PANTHER" id="PTHR13936">
    <property type="entry name" value="PROFILIN"/>
    <property type="match status" value="1"/>
</dbReference>
<name>A0A8C4QD75_EPTBU</name>
<protein>
    <recommendedName>
        <fullName evidence="3">Profilin</fullName>
    </recommendedName>
</protein>
<accession>A0A8C4QD75</accession>
<dbReference type="InterPro" id="IPR036140">
    <property type="entry name" value="PFN_sf"/>
</dbReference>
<reference evidence="1" key="2">
    <citation type="submission" date="2025-09" db="UniProtKB">
        <authorList>
            <consortium name="Ensembl"/>
        </authorList>
    </citation>
    <scope>IDENTIFICATION</scope>
</reference>
<dbReference type="PANTHER" id="PTHR13936:SF2">
    <property type="entry name" value="PROFILIN-3"/>
    <property type="match status" value="1"/>
</dbReference>
<dbReference type="GO" id="GO:0030833">
    <property type="term" value="P:regulation of actin filament polymerization"/>
    <property type="evidence" value="ECO:0007669"/>
    <property type="project" value="TreeGrafter"/>
</dbReference>
<evidence type="ECO:0000313" key="1">
    <source>
        <dbReference type="Ensembl" id="ENSEBUP00000013696.1"/>
    </source>
</evidence>
<sequence>MGDWKKFVAKILTNKKIQDVAIIGRTENKAVWASMPGGPLAAISPTEVGIIVGKDRNAFLHTTYLGGTKGSQI</sequence>
<keyword evidence="2" id="KW-1185">Reference proteome</keyword>
<evidence type="ECO:0008006" key="3">
    <source>
        <dbReference type="Google" id="ProtNLM"/>
    </source>
</evidence>
<dbReference type="Proteomes" id="UP000694388">
    <property type="component" value="Unplaced"/>
</dbReference>